<keyword evidence="3" id="KW-0645">Protease</keyword>
<gene>
    <name evidence="3" type="ORF">FIV42_14525</name>
</gene>
<evidence type="ECO:0000313" key="3">
    <source>
        <dbReference type="EMBL" id="QDG51910.1"/>
    </source>
</evidence>
<feature type="signal peptide" evidence="2">
    <location>
        <begin position="1"/>
        <end position="26"/>
    </location>
</feature>
<evidence type="ECO:0000256" key="1">
    <source>
        <dbReference type="SAM" id="MobiDB-lite"/>
    </source>
</evidence>
<dbReference type="AlphaFoldDB" id="A0A4Y6PUI8"/>
<keyword evidence="2" id="KW-0732">Signal</keyword>
<feature type="region of interest" description="Disordered" evidence="1">
    <location>
        <begin position="29"/>
        <end position="48"/>
    </location>
</feature>
<feature type="compositionally biased region" description="Gly residues" evidence="1">
    <location>
        <begin position="67"/>
        <end position="80"/>
    </location>
</feature>
<dbReference type="Proteomes" id="UP000315995">
    <property type="component" value="Chromosome"/>
</dbReference>
<accession>A0A4Y6PUI8</accession>
<keyword evidence="3" id="KW-0121">Carboxypeptidase</keyword>
<dbReference type="PROSITE" id="PS51257">
    <property type="entry name" value="PROKAR_LIPOPROTEIN"/>
    <property type="match status" value="1"/>
</dbReference>
<dbReference type="GO" id="GO:0004180">
    <property type="term" value="F:carboxypeptidase activity"/>
    <property type="evidence" value="ECO:0007669"/>
    <property type="project" value="UniProtKB-KW"/>
</dbReference>
<sequence>MRPMMIDLRKLMASVFVVLLVASLGAACSDDTDSGGQGGGDECESGESFNVLSGRCEPIARDNNSGSDGGTTPGVDGGTDPGSDAGGTEQCPEGQSYNPVSGVCEPNGSETDAGTNPGEDGGSGYDGGPIGGTCGPGTVIGKACAPSGELLAGATVTIEGFDCDGNPYTDTVQTDANGNFQFDDVPAGQHTLTISTGSFSRNQTIIVQNGQTLDLSSAAAKVCLDGGSVKIAVIEGAYDHVAGILDDLQLDYDIKGNDKMSSFFEPNGRYSDSLAFLKDSAAMSQYDIIFINCGELWNVMGQNNSGDVSTVIANLSSYLSAGNSLYVSDWSHPFLEKVFADAVDFHGDDQTINDARIGYAPQTISAQVTSQGLQTALGNTQATIEFPHDPTANPPIINNNWVVAEGAGASSTIHLQGDAQLCSQPFSSLSRCDSAAGTQPSSPLLISYQGAGGGTAIYTAFHNERQSALNQDMEKILKFLIFQL</sequence>
<feature type="region of interest" description="Disordered" evidence="1">
    <location>
        <begin position="57"/>
        <end position="129"/>
    </location>
</feature>
<dbReference type="EMBL" id="CP041186">
    <property type="protein sequence ID" value="QDG51910.1"/>
    <property type="molecule type" value="Genomic_DNA"/>
</dbReference>
<feature type="compositionally biased region" description="Gly residues" evidence="1">
    <location>
        <begin position="119"/>
        <end position="129"/>
    </location>
</feature>
<reference evidence="3 4" key="1">
    <citation type="submission" date="2019-06" db="EMBL/GenBank/DDBJ databases">
        <title>Persicimonas caeni gen. nov., sp. nov., a predatory bacterium isolated from solar saltern.</title>
        <authorList>
            <person name="Wang S."/>
        </authorList>
    </citation>
    <scope>NUCLEOTIDE SEQUENCE [LARGE SCALE GENOMIC DNA]</scope>
    <source>
        <strain evidence="3 4">YN101</strain>
    </source>
</reference>
<feature type="chain" id="PRO_5030106470" evidence="2">
    <location>
        <begin position="27"/>
        <end position="484"/>
    </location>
</feature>
<dbReference type="Pfam" id="PF13620">
    <property type="entry name" value="CarboxypepD_reg"/>
    <property type="match status" value="1"/>
</dbReference>
<accession>A0A5B8Y6B9</accession>
<evidence type="ECO:0000313" key="4">
    <source>
        <dbReference type="Proteomes" id="UP000315995"/>
    </source>
</evidence>
<keyword evidence="3" id="KW-0378">Hydrolase</keyword>
<evidence type="ECO:0000256" key="2">
    <source>
        <dbReference type="SAM" id="SignalP"/>
    </source>
</evidence>
<dbReference type="SUPFAM" id="SSF49452">
    <property type="entry name" value="Starch-binding domain-like"/>
    <property type="match status" value="1"/>
</dbReference>
<dbReference type="Gene3D" id="2.60.40.1120">
    <property type="entry name" value="Carboxypeptidase-like, regulatory domain"/>
    <property type="match status" value="1"/>
</dbReference>
<name>A0A4Y6PUI8_PERCE</name>
<organism evidence="3 4">
    <name type="scientific">Persicimonas caeni</name>
    <dbReference type="NCBI Taxonomy" id="2292766"/>
    <lineage>
        <taxon>Bacteria</taxon>
        <taxon>Deltaproteobacteria</taxon>
        <taxon>Bradymonadales</taxon>
        <taxon>Bradymonadaceae</taxon>
        <taxon>Persicimonas</taxon>
    </lineage>
</organism>
<proteinExistence type="predicted"/>
<dbReference type="GO" id="GO:0030246">
    <property type="term" value="F:carbohydrate binding"/>
    <property type="evidence" value="ECO:0007669"/>
    <property type="project" value="InterPro"/>
</dbReference>
<protein>
    <submittedName>
        <fullName evidence="3">Carboxypeptidase-like regulatory domain-containing protein</fullName>
    </submittedName>
</protein>
<keyword evidence="4" id="KW-1185">Reference proteome</keyword>
<dbReference type="OrthoDB" id="1269406at2"/>
<dbReference type="InterPro" id="IPR013784">
    <property type="entry name" value="Carb-bd-like_fold"/>
</dbReference>